<reference evidence="2" key="1">
    <citation type="journal article" date="2018" name="Genome Biol. Evol.">
        <title>Genomics and development of Lentinus tigrinus, a white-rot wood-decaying mushroom with dimorphic fruiting bodies.</title>
        <authorList>
            <person name="Wu B."/>
            <person name="Xu Z."/>
            <person name="Knudson A."/>
            <person name="Carlson A."/>
            <person name="Chen N."/>
            <person name="Kovaka S."/>
            <person name="LaButti K."/>
            <person name="Lipzen A."/>
            <person name="Pennachio C."/>
            <person name="Riley R."/>
            <person name="Schakwitz W."/>
            <person name="Umezawa K."/>
            <person name="Ohm R.A."/>
            <person name="Grigoriev I.V."/>
            <person name="Nagy L.G."/>
            <person name="Gibbons J."/>
            <person name="Hibbett D."/>
        </authorList>
    </citation>
    <scope>NUCLEOTIDE SEQUENCE [LARGE SCALE GENOMIC DNA]</scope>
    <source>
        <strain evidence="2">ALCF2SS1-6</strain>
    </source>
</reference>
<dbReference type="Proteomes" id="UP000313359">
    <property type="component" value="Unassembled WGS sequence"/>
</dbReference>
<gene>
    <name evidence="2" type="ORF">L227DRAFT_576863</name>
</gene>
<dbReference type="EMBL" id="ML122273">
    <property type="protein sequence ID" value="RPD58837.1"/>
    <property type="molecule type" value="Genomic_DNA"/>
</dbReference>
<name>A0A5C2S6K6_9APHY</name>
<evidence type="ECO:0000313" key="3">
    <source>
        <dbReference type="Proteomes" id="UP000313359"/>
    </source>
</evidence>
<evidence type="ECO:0000313" key="2">
    <source>
        <dbReference type="EMBL" id="RPD58837.1"/>
    </source>
</evidence>
<organism evidence="2 3">
    <name type="scientific">Lentinus tigrinus ALCF2SS1-6</name>
    <dbReference type="NCBI Taxonomy" id="1328759"/>
    <lineage>
        <taxon>Eukaryota</taxon>
        <taxon>Fungi</taxon>
        <taxon>Dikarya</taxon>
        <taxon>Basidiomycota</taxon>
        <taxon>Agaricomycotina</taxon>
        <taxon>Agaricomycetes</taxon>
        <taxon>Polyporales</taxon>
        <taxon>Polyporaceae</taxon>
        <taxon>Lentinus</taxon>
    </lineage>
</organism>
<dbReference type="AlphaFoldDB" id="A0A5C2S6K6"/>
<protein>
    <submittedName>
        <fullName evidence="2">Uncharacterized protein</fullName>
    </submittedName>
</protein>
<evidence type="ECO:0000256" key="1">
    <source>
        <dbReference type="SAM" id="MobiDB-lite"/>
    </source>
</evidence>
<keyword evidence="3" id="KW-1185">Reference proteome</keyword>
<sequence length="74" mass="8386">MAWHHPRGIRPHWHVQSIRPMRVQAPSQSHGIRPCQAETGPAARTEPGEAQAGSWARSSFARLRLLPRDEMGER</sequence>
<proteinExistence type="predicted"/>
<accession>A0A5C2S6K6</accession>
<feature type="region of interest" description="Disordered" evidence="1">
    <location>
        <begin position="22"/>
        <end position="56"/>
    </location>
</feature>